<dbReference type="PROSITE" id="PS50014">
    <property type="entry name" value="BROMODOMAIN_2"/>
    <property type="match status" value="2"/>
</dbReference>
<dbReference type="InterPro" id="IPR043509">
    <property type="entry name" value="Bromo_Brdt_II"/>
</dbReference>
<dbReference type="PROSITE" id="PS00633">
    <property type="entry name" value="BROMODOMAIN_1"/>
    <property type="match status" value="2"/>
</dbReference>
<dbReference type="PANTHER" id="PTHR22880:SF225">
    <property type="entry name" value="BROMODOMAIN-CONTAINING PROTEIN BET-1-RELATED"/>
    <property type="match status" value="1"/>
</dbReference>
<dbReference type="FunFam" id="1.20.920.10:FF:000002">
    <property type="entry name" value="Bromodomain-containing protein 4"/>
    <property type="match status" value="1"/>
</dbReference>
<dbReference type="InterPro" id="IPR018359">
    <property type="entry name" value="Bromodomain_CS"/>
</dbReference>
<reference evidence="7 8" key="1">
    <citation type="journal article" date="2024" name="bioRxiv">
        <title>A reference genome for Trichogramma kaykai: A tiny desert-dwelling parasitoid wasp with competing sex-ratio distorters.</title>
        <authorList>
            <person name="Culotta J."/>
            <person name="Lindsey A.R."/>
        </authorList>
    </citation>
    <scope>NUCLEOTIDE SEQUENCE [LARGE SCALE GENOMIC DNA]</scope>
    <source>
        <strain evidence="7 8">KSX58</strain>
    </source>
</reference>
<dbReference type="Pfam" id="PF17105">
    <property type="entry name" value="BRD4_CDT"/>
    <property type="match status" value="1"/>
</dbReference>
<feature type="region of interest" description="Disordered" evidence="4">
    <location>
        <begin position="600"/>
        <end position="624"/>
    </location>
</feature>
<feature type="compositionally biased region" description="Basic residues" evidence="4">
    <location>
        <begin position="711"/>
        <end position="726"/>
    </location>
</feature>
<keyword evidence="8" id="KW-1185">Reference proteome</keyword>
<organism evidence="7 8">
    <name type="scientific">Trichogramma kaykai</name>
    <dbReference type="NCBI Taxonomy" id="54128"/>
    <lineage>
        <taxon>Eukaryota</taxon>
        <taxon>Metazoa</taxon>
        <taxon>Ecdysozoa</taxon>
        <taxon>Arthropoda</taxon>
        <taxon>Hexapoda</taxon>
        <taxon>Insecta</taxon>
        <taxon>Pterygota</taxon>
        <taxon>Neoptera</taxon>
        <taxon>Endopterygota</taxon>
        <taxon>Hymenoptera</taxon>
        <taxon>Apocrita</taxon>
        <taxon>Proctotrupomorpha</taxon>
        <taxon>Chalcidoidea</taxon>
        <taxon>Trichogrammatidae</taxon>
        <taxon>Trichogramma</taxon>
    </lineage>
</organism>
<dbReference type="PROSITE" id="PS51525">
    <property type="entry name" value="NET"/>
    <property type="match status" value="1"/>
</dbReference>
<gene>
    <name evidence="7" type="ORF">TKK_009379</name>
</gene>
<dbReference type="InterPro" id="IPR027353">
    <property type="entry name" value="NET_dom"/>
</dbReference>
<comment type="caution">
    <text evidence="7">The sequence shown here is derived from an EMBL/GenBank/DDBJ whole genome shotgun (WGS) entry which is preliminary data.</text>
</comment>
<feature type="compositionally biased region" description="Basic and acidic residues" evidence="4">
    <location>
        <begin position="1256"/>
        <end position="1286"/>
    </location>
</feature>
<dbReference type="FunFam" id="1.20.1270.220:FF:000001">
    <property type="entry name" value="bromodomain-containing protein 2 isoform X1"/>
    <property type="match status" value="1"/>
</dbReference>
<name>A0ABD2WVE4_9HYME</name>
<dbReference type="EMBL" id="JBJJXI010000069">
    <property type="protein sequence ID" value="KAL3396799.1"/>
    <property type="molecule type" value="Genomic_DNA"/>
</dbReference>
<keyword evidence="2 3" id="KW-0103">Bromodomain</keyword>
<dbReference type="PANTHER" id="PTHR22880">
    <property type="entry name" value="FALZ-RELATED BROMODOMAIN-CONTAINING PROTEINS"/>
    <property type="match status" value="1"/>
</dbReference>
<dbReference type="InterPro" id="IPR036427">
    <property type="entry name" value="Bromodomain-like_sf"/>
</dbReference>
<dbReference type="FunFam" id="1.20.920.10:FF:000003">
    <property type="entry name" value="Bromodomain-containing protein 2"/>
    <property type="match status" value="1"/>
</dbReference>
<feature type="compositionally biased region" description="Basic and acidic residues" evidence="4">
    <location>
        <begin position="824"/>
        <end position="842"/>
    </location>
</feature>
<evidence type="ECO:0000256" key="1">
    <source>
        <dbReference type="ARBA" id="ARBA00022737"/>
    </source>
</evidence>
<dbReference type="InterPro" id="IPR031354">
    <property type="entry name" value="BRD4_CDT"/>
</dbReference>
<evidence type="ECO:0000256" key="2">
    <source>
        <dbReference type="ARBA" id="ARBA00023117"/>
    </source>
</evidence>
<evidence type="ECO:0008006" key="9">
    <source>
        <dbReference type="Google" id="ProtNLM"/>
    </source>
</evidence>
<evidence type="ECO:0000313" key="8">
    <source>
        <dbReference type="Proteomes" id="UP001627154"/>
    </source>
</evidence>
<dbReference type="SMART" id="SM00297">
    <property type="entry name" value="BROMO"/>
    <property type="match status" value="2"/>
</dbReference>
<feature type="domain" description="Bromo" evidence="5">
    <location>
        <begin position="114"/>
        <end position="186"/>
    </location>
</feature>
<feature type="compositionally biased region" description="Low complexity" evidence="4">
    <location>
        <begin position="688"/>
        <end position="699"/>
    </location>
</feature>
<evidence type="ECO:0000256" key="3">
    <source>
        <dbReference type="PROSITE-ProRule" id="PRU00035"/>
    </source>
</evidence>
<dbReference type="InterPro" id="IPR050935">
    <property type="entry name" value="Bromo_chromatin_reader"/>
</dbReference>
<feature type="region of interest" description="Disordered" evidence="4">
    <location>
        <begin position="815"/>
        <end position="930"/>
    </location>
</feature>
<feature type="compositionally biased region" description="Basic and acidic residues" evidence="4">
    <location>
        <begin position="547"/>
        <end position="556"/>
    </location>
</feature>
<dbReference type="Proteomes" id="UP001627154">
    <property type="component" value="Unassembled WGS sequence"/>
</dbReference>
<feature type="region of interest" description="Disordered" evidence="4">
    <location>
        <begin position="547"/>
        <end position="579"/>
    </location>
</feature>
<dbReference type="Gene3D" id="1.20.920.10">
    <property type="entry name" value="Bromodomain-like"/>
    <property type="match status" value="2"/>
</dbReference>
<protein>
    <recommendedName>
        <fullName evidence="9">Bromo domain-containing protein</fullName>
    </recommendedName>
</protein>
<feature type="region of interest" description="Disordered" evidence="4">
    <location>
        <begin position="1164"/>
        <end position="1300"/>
    </location>
</feature>
<feature type="compositionally biased region" description="Polar residues" evidence="4">
    <location>
        <begin position="1287"/>
        <end position="1296"/>
    </location>
</feature>
<feature type="region of interest" description="Disordered" evidence="4">
    <location>
        <begin position="688"/>
        <end position="745"/>
    </location>
</feature>
<dbReference type="GO" id="GO:0010468">
    <property type="term" value="P:regulation of gene expression"/>
    <property type="evidence" value="ECO:0007669"/>
    <property type="project" value="UniProtKB-ARBA"/>
</dbReference>
<feature type="region of interest" description="Disordered" evidence="4">
    <location>
        <begin position="964"/>
        <end position="987"/>
    </location>
</feature>
<keyword evidence="1" id="KW-0677">Repeat</keyword>
<feature type="compositionally biased region" description="Polar residues" evidence="4">
    <location>
        <begin position="964"/>
        <end position="981"/>
    </location>
</feature>
<feature type="domain" description="Bromo" evidence="5">
    <location>
        <begin position="455"/>
        <end position="527"/>
    </location>
</feature>
<dbReference type="CDD" id="cd05498">
    <property type="entry name" value="Bromo_Brdt_II_like"/>
    <property type="match status" value="1"/>
</dbReference>
<accession>A0ABD2WVE4</accession>
<dbReference type="InterPro" id="IPR043508">
    <property type="entry name" value="Bromo_Brdt_I"/>
</dbReference>
<dbReference type="Gene3D" id="1.20.1270.220">
    <property type="match status" value="1"/>
</dbReference>
<evidence type="ECO:0000256" key="4">
    <source>
        <dbReference type="SAM" id="MobiDB-lite"/>
    </source>
</evidence>
<dbReference type="SUPFAM" id="SSF47370">
    <property type="entry name" value="Bromodomain"/>
    <property type="match status" value="2"/>
</dbReference>
<dbReference type="InterPro" id="IPR001487">
    <property type="entry name" value="Bromodomain"/>
</dbReference>
<feature type="compositionally biased region" description="Acidic residues" evidence="4">
    <location>
        <begin position="565"/>
        <end position="577"/>
    </location>
</feature>
<dbReference type="InterPro" id="IPR038336">
    <property type="entry name" value="NET_sf"/>
</dbReference>
<evidence type="ECO:0000259" key="5">
    <source>
        <dbReference type="PROSITE" id="PS50014"/>
    </source>
</evidence>
<proteinExistence type="predicted"/>
<evidence type="ECO:0000313" key="7">
    <source>
        <dbReference type="EMBL" id="KAL3396799.1"/>
    </source>
</evidence>
<feature type="compositionally biased region" description="Basic residues" evidence="4">
    <location>
        <begin position="606"/>
        <end position="615"/>
    </location>
</feature>
<feature type="compositionally biased region" description="Low complexity" evidence="4">
    <location>
        <begin position="1205"/>
        <end position="1220"/>
    </location>
</feature>
<dbReference type="Pfam" id="PF17035">
    <property type="entry name" value="BET"/>
    <property type="match status" value="1"/>
</dbReference>
<dbReference type="PRINTS" id="PR00503">
    <property type="entry name" value="BROMODOMAIN"/>
</dbReference>
<dbReference type="CDD" id="cd05497">
    <property type="entry name" value="Bromo_Brdt_I_like"/>
    <property type="match status" value="1"/>
</dbReference>
<evidence type="ECO:0000259" key="6">
    <source>
        <dbReference type="PROSITE" id="PS51525"/>
    </source>
</evidence>
<sequence length="1360" mass="146385">MESVSRHRLTVNWSKNFSNSLTCKTPTMQQGNSAAPLHNALMHYDFDDQTSAPPKLASGNLPPPYDNAPANNEDIVLEVINGIVQPPFIPPPDRPGRMTNQLQYISKTVFKPVWKHQFAWPFQQPVDVNKLNLPDYYKIIKNPMDLGTIKKRLENNYYWSSKECIQDFNTMFTNCYIYNKPGEDVVVMAQALEKLYLTKIAQMPKDEVELDPPARKGPKGKRPVGRVGVAGAGGRGRPPSSIAGVTTVSSSMANNMSVMPPSATQSTAAAGLAGASNVMPPVGAQTPIMPITTSSNAIAPQPGAGIPGVTPMAIHNSLPAQVVPPGPGYHAQAATGLETAVLGPAQVSAAVMTPSHIAKVKKGVKRKADTTTPANAFDTSYASEPKITPKVPLRSGRQVKKPTRQAEDGLVPFHQVSMPLMGTLGQQVATTKGNSKLSDNLKLCNDILKEMFGKKHALYAWPFYKPVDAELLGLHDYHEIIKKPMDMGTVKNKMDRREYNTAAEFAADIRLIFTNCYKYNPPDHDVVAMAKKLHDVFEMRYAKIPDEPMDADDMKGSDSSGSSSESDESSDSDDSDEERTQKLRALQHNLLTMQEEMRKLVEQSGTKKKKRKKLDKSKIRSMNTKDLMMMGHNSKDLMKPVGGIRGVSDSVGTSLANVSLGAGHHLPPSSAAATAAAAHYAATAAVAGATKGSKATKTRGPGKATATNLNKRPKATNRSTGAKRKNAANQPPPSIFDSEDEDNAKPMSYDEKRQLSLDINKLPAGDKLGRVVTIIQSREPSLRDSNPDEIEIDFETLKPSTLRELESYVASCLRKKPHKKVSGKSKDEQFAEKKQELEKRLQDVSGQLGNVKKPMKKDESKATDATGPVGAAASRLSASSSSSSDSDSSSSSLSSSSSDSSDSETGHTGTRQSRKKIKKQATPSSVGPASAAATATATTAITTSTAANLNHTAGLLMNNQATLNSSGPISKSATSQSSNPPEQDEEAIGSVVNQPITATTASGNTSANIHTPAAVPIVDHASISVQSSRPLSLTNAAPMPKPALVPTTPQHNLSAQLPETPLQIGPPQHHSTPQLPVASKIATSITPAVPEASQASAIPVHQQPKLPVVTMPLVSQPIVNVSTTSSYAGMATSMIHHNVDPNVIGQTNLLHGINTSSMNKVTEKVNNHSSSSLVQPEKKQSTPPMLNKKVSPPGGTASTTGVKNASSWSSLAQSASPKSSNAGNANAKDATRDTFQLFKKAAKEKQNRQRALQEQQEQRRAQAERDRAERHRLETERKNEIERKENSISPPTNKSPPNMRLEFTKPTVLETSTPPTTKNEIAERAKLRKIEQEKRKRAAMAGQINITMQSDLMAEFEESL</sequence>
<dbReference type="Pfam" id="PF00439">
    <property type="entry name" value="Bromodomain"/>
    <property type="match status" value="2"/>
</dbReference>
<feature type="domain" description="NET" evidence="6">
    <location>
        <begin position="737"/>
        <end position="820"/>
    </location>
</feature>
<feature type="region of interest" description="Disordered" evidence="4">
    <location>
        <begin position="209"/>
        <end position="245"/>
    </location>
</feature>
<feature type="compositionally biased region" description="Low complexity" evidence="4">
    <location>
        <begin position="871"/>
        <end position="900"/>
    </location>
</feature>